<dbReference type="RefSeq" id="WP_216633510.1">
    <property type="nucleotide sequence ID" value="NZ_JAHLQN010000001.1"/>
</dbReference>
<proteinExistence type="predicted"/>
<reference evidence="1 2" key="1">
    <citation type="submission" date="2021-06" db="EMBL/GenBank/DDBJ databases">
        <authorList>
            <person name="Sun Q."/>
            <person name="Li D."/>
        </authorList>
    </citation>
    <scope>NUCLEOTIDE SEQUENCE [LARGE SCALE GENOMIC DNA]</scope>
    <source>
        <strain evidence="1 2">MSJ-2</strain>
    </source>
</reference>
<dbReference type="EMBL" id="JAHLQN010000001">
    <property type="protein sequence ID" value="MBU5628242.1"/>
    <property type="molecule type" value="Genomic_DNA"/>
</dbReference>
<evidence type="ECO:0000313" key="1">
    <source>
        <dbReference type="EMBL" id="MBU5628242.1"/>
    </source>
</evidence>
<organism evidence="1 2">
    <name type="scientific">Dysosmobacter acutus</name>
    <dbReference type="NCBI Taxonomy" id="2841504"/>
    <lineage>
        <taxon>Bacteria</taxon>
        <taxon>Bacillati</taxon>
        <taxon>Bacillota</taxon>
        <taxon>Clostridia</taxon>
        <taxon>Eubacteriales</taxon>
        <taxon>Oscillospiraceae</taxon>
        <taxon>Dysosmobacter</taxon>
    </lineage>
</organism>
<gene>
    <name evidence="1" type="ORF">KQI82_15125</name>
</gene>
<comment type="caution">
    <text evidence="1">The sequence shown here is derived from an EMBL/GenBank/DDBJ whole genome shotgun (WGS) entry which is preliminary data.</text>
</comment>
<dbReference type="Proteomes" id="UP000787672">
    <property type="component" value="Unassembled WGS sequence"/>
</dbReference>
<sequence length="60" mass="6973">MNAKKEKMQQTNGILHLEYLLQNDGQIAQENAGLNWYIFTEKTVLHVKLYGYVEKDGFTP</sequence>
<evidence type="ECO:0000313" key="2">
    <source>
        <dbReference type="Proteomes" id="UP000787672"/>
    </source>
</evidence>
<name>A0ABS6FDL4_9FIRM</name>
<accession>A0ABS6FDL4</accession>
<protein>
    <submittedName>
        <fullName evidence="1">Uncharacterized protein</fullName>
    </submittedName>
</protein>
<keyword evidence="2" id="KW-1185">Reference proteome</keyword>